<reference evidence="2 3" key="1">
    <citation type="journal article" date="2014" name="Genome Announc.">
        <title>Draft genome sequences of six enterohepatic helicobacter species isolated from humans and one from rhesus macaques.</title>
        <authorList>
            <person name="Shen Z."/>
            <person name="Sheh A."/>
            <person name="Young S.K."/>
            <person name="Abouelliel A."/>
            <person name="Ward D.V."/>
            <person name="Earl A.M."/>
            <person name="Fox J.G."/>
        </authorList>
    </citation>
    <scope>NUCLEOTIDE SEQUENCE [LARGE SCALE GENOMIC DNA]</scope>
    <source>
        <strain evidence="2 3">MIT 99-5501</strain>
    </source>
</reference>
<feature type="region of interest" description="Disordered" evidence="1">
    <location>
        <begin position="39"/>
        <end position="62"/>
    </location>
</feature>
<proteinExistence type="predicted"/>
<accession>V8CDD8</accession>
<keyword evidence="3" id="KW-1185">Reference proteome</keyword>
<name>V8CDD8_9HELI</name>
<dbReference type="SUPFAM" id="SSF103515">
    <property type="entry name" value="Autotransporter"/>
    <property type="match status" value="1"/>
</dbReference>
<sequence length="970" mass="105011">MKKQTKPMRVSTHAHIQTPSRLKHGTSVITKETLASPCFASERSERGNPISSTSLVGGDSTYSPSLAEGARGWVNPTLESQAKLATANDKKATASNANSASISKADSALSAKSAKNTHPQTPSAREGALRMPNSIVLREGAFRVALHAHNNEKLTRNDEKYCHTERSEVSQKQNRDISLTLNMTTRKSLNMTKKTTNPNPRKLALSMLTASALASASLELAIAGDCVILQHSTVAGATSKRVECRGSFSASEFQSKLETAGKSAQSGLFFIGTSGGGTSIGAGSVSINLGSIGTAQHDYSFQFYGLNAPNTTFTFTGTHNKPLGILMPYSEAGGSHGANGSTLLGLTLDTDVNYNSYGVANVYGKALGLSIHGGTQIGRVDERSGEYQGGLTINSGKTVNAMAIYGGFAGTDRSTFVSKITNNGTIGELNLGWKEYAEDFASVLGLYNISGSGTITTLNVYQATLTINSNPSTWNNHTHSTNLYPEHISANTITTVGEVGPGAIRINIGEGVTDANNTYLYDKLIIDSTGGKQIGSTTKTDLNFSHLSAGLGTALHDMGNGFRVSPDIATSYGASLWRIITMSYMRRAVMTQNALDSLMKKNFRSDLSKYAQKDKEIFLNRARNQRDVNNPARLNRYSPAMRKAMKQDKSTKRKSRTDKAFLDYGGNKNHIAFVLPYAAHSYAELGIASATEWAGGMIGGVQRQLGDGILGGYLGYEYAYVDAELLRSQAIVHNNSLNIGATYFQSFAFETKPQEAYIKLNARAGLDMPIFEAQSPLPNIKFKLETNTSNSAIPLIWSAGASLRSGINFYQLKYNSYIAPELGVSYDVLSPLDMKLQKAKYKLGGNEYYPMQMWHLPQVSASVKYYKVWGKRFKMSAIGGLRYNVLNKPTGEFKIGGLAGTGTIALPILYGNVDLDLIWTLKQNHELSAGYNGLFYSNFNEFGNASENDRFHGVSTAFNMKYVYWFGGKS</sequence>
<gene>
    <name evidence="2" type="ORF">HMPREF2086_00350</name>
</gene>
<comment type="caution">
    <text evidence="2">The sequence shown here is derived from an EMBL/GenBank/DDBJ whole genome shotgun (WGS) entry which is preliminary data.</text>
</comment>
<dbReference type="STRING" id="1357400.HMPREF2086_00350"/>
<evidence type="ECO:0000256" key="1">
    <source>
        <dbReference type="SAM" id="MobiDB-lite"/>
    </source>
</evidence>
<dbReference type="Proteomes" id="UP000018731">
    <property type="component" value="Unassembled WGS sequence"/>
</dbReference>
<evidence type="ECO:0000313" key="3">
    <source>
        <dbReference type="Proteomes" id="UP000018731"/>
    </source>
</evidence>
<dbReference type="EMBL" id="AZJI01000001">
    <property type="protein sequence ID" value="ETD25015.1"/>
    <property type="molecule type" value="Genomic_DNA"/>
</dbReference>
<feature type="region of interest" description="Disordered" evidence="1">
    <location>
        <begin position="108"/>
        <end position="131"/>
    </location>
</feature>
<dbReference type="PATRIC" id="fig|1357400.3.peg.480"/>
<feature type="compositionally biased region" description="Polar residues" evidence="1">
    <location>
        <begin position="49"/>
        <end position="62"/>
    </location>
</feature>
<dbReference type="AlphaFoldDB" id="V8CDD8"/>
<protein>
    <recommendedName>
        <fullName evidence="4">Autotransporter domain-containing protein</fullName>
    </recommendedName>
</protein>
<dbReference type="HOGENOM" id="CLU_012869_0_0_7"/>
<organism evidence="2 3">
    <name type="scientific">Helicobacter macacae MIT 99-5501</name>
    <dbReference type="NCBI Taxonomy" id="1357400"/>
    <lineage>
        <taxon>Bacteria</taxon>
        <taxon>Pseudomonadati</taxon>
        <taxon>Campylobacterota</taxon>
        <taxon>Epsilonproteobacteria</taxon>
        <taxon>Campylobacterales</taxon>
        <taxon>Helicobacteraceae</taxon>
        <taxon>Helicobacter</taxon>
    </lineage>
</organism>
<dbReference type="OrthoDB" id="5354756at2"/>
<evidence type="ECO:0000313" key="2">
    <source>
        <dbReference type="EMBL" id="ETD25015.1"/>
    </source>
</evidence>
<evidence type="ECO:0008006" key="4">
    <source>
        <dbReference type="Google" id="ProtNLM"/>
    </source>
</evidence>
<dbReference type="RefSeq" id="WP_023927017.1">
    <property type="nucleotide sequence ID" value="NZ_KI669454.1"/>
</dbReference>
<dbReference type="InterPro" id="IPR036709">
    <property type="entry name" value="Autotransporte_beta_dom_sf"/>
</dbReference>
<feature type="region of interest" description="Disordered" evidence="1">
    <location>
        <begin position="1"/>
        <end position="25"/>
    </location>
</feature>